<gene>
    <name evidence="1" type="primary">RvY_05899-1</name>
    <name evidence="1" type="synonym">RvY_05899.1</name>
    <name evidence="1" type="ORF">RvY_05899</name>
</gene>
<dbReference type="Proteomes" id="UP000186922">
    <property type="component" value="Unassembled WGS sequence"/>
</dbReference>
<evidence type="ECO:0000313" key="2">
    <source>
        <dbReference type="Proteomes" id="UP000186922"/>
    </source>
</evidence>
<sequence length="114" mass="13320">MSHLIFHWFIPFLGTIEIDITREGELYFVRTVHCGGIQDVETDDAYRAGARIDIHRYMYRIRASSRAPTEVTSLGEKDRARAKVKKRTLQKYTEWAKGQVTGLIEAIHQINYRH</sequence>
<dbReference type="EMBL" id="BDGG01000002">
    <property type="protein sequence ID" value="GAU94058.1"/>
    <property type="molecule type" value="Genomic_DNA"/>
</dbReference>
<keyword evidence="2" id="KW-1185">Reference proteome</keyword>
<dbReference type="AlphaFoldDB" id="A0A1D1V6A6"/>
<name>A0A1D1V6A6_RAMVA</name>
<comment type="caution">
    <text evidence="1">The sequence shown here is derived from an EMBL/GenBank/DDBJ whole genome shotgun (WGS) entry which is preliminary data.</text>
</comment>
<evidence type="ECO:0000313" key="1">
    <source>
        <dbReference type="EMBL" id="GAU94058.1"/>
    </source>
</evidence>
<protein>
    <submittedName>
        <fullName evidence="1">Uncharacterized protein</fullName>
    </submittedName>
</protein>
<proteinExistence type="predicted"/>
<reference evidence="1 2" key="1">
    <citation type="journal article" date="2016" name="Nat. Commun.">
        <title>Extremotolerant tardigrade genome and improved radiotolerance of human cultured cells by tardigrade-unique protein.</title>
        <authorList>
            <person name="Hashimoto T."/>
            <person name="Horikawa D.D."/>
            <person name="Saito Y."/>
            <person name="Kuwahara H."/>
            <person name="Kozuka-Hata H."/>
            <person name="Shin-I T."/>
            <person name="Minakuchi Y."/>
            <person name="Ohishi K."/>
            <person name="Motoyama A."/>
            <person name="Aizu T."/>
            <person name="Enomoto A."/>
            <person name="Kondo K."/>
            <person name="Tanaka S."/>
            <person name="Hara Y."/>
            <person name="Koshikawa S."/>
            <person name="Sagara H."/>
            <person name="Miura T."/>
            <person name="Yokobori S."/>
            <person name="Miyagawa K."/>
            <person name="Suzuki Y."/>
            <person name="Kubo T."/>
            <person name="Oyama M."/>
            <person name="Kohara Y."/>
            <person name="Fujiyama A."/>
            <person name="Arakawa K."/>
            <person name="Katayama T."/>
            <person name="Toyoda A."/>
            <person name="Kunieda T."/>
        </authorList>
    </citation>
    <scope>NUCLEOTIDE SEQUENCE [LARGE SCALE GENOMIC DNA]</scope>
    <source>
        <strain evidence="1 2">YOKOZUNA-1</strain>
    </source>
</reference>
<organism evidence="1 2">
    <name type="scientific">Ramazzottius varieornatus</name>
    <name type="common">Water bear</name>
    <name type="synonym">Tardigrade</name>
    <dbReference type="NCBI Taxonomy" id="947166"/>
    <lineage>
        <taxon>Eukaryota</taxon>
        <taxon>Metazoa</taxon>
        <taxon>Ecdysozoa</taxon>
        <taxon>Tardigrada</taxon>
        <taxon>Eutardigrada</taxon>
        <taxon>Parachela</taxon>
        <taxon>Hypsibioidea</taxon>
        <taxon>Ramazzottiidae</taxon>
        <taxon>Ramazzottius</taxon>
    </lineage>
</organism>
<accession>A0A1D1V6A6</accession>